<dbReference type="AlphaFoldDB" id="A0AB39Y5X3"/>
<evidence type="ECO:0000313" key="3">
    <source>
        <dbReference type="EMBL" id="XDV64959.1"/>
    </source>
</evidence>
<dbReference type="GO" id="GO:0005975">
    <property type="term" value="P:carbohydrate metabolic process"/>
    <property type="evidence" value="ECO:0007669"/>
    <property type="project" value="UniProtKB-ARBA"/>
</dbReference>
<feature type="domain" description="PKD" evidence="2">
    <location>
        <begin position="99"/>
        <end position="156"/>
    </location>
</feature>
<dbReference type="Pfam" id="PF00801">
    <property type="entry name" value="PKD"/>
    <property type="match status" value="1"/>
</dbReference>
<dbReference type="RefSeq" id="WP_369778158.1">
    <property type="nucleotide sequence ID" value="NZ_CP165727.1"/>
</dbReference>
<dbReference type="PROSITE" id="PS50093">
    <property type="entry name" value="PKD"/>
    <property type="match status" value="1"/>
</dbReference>
<dbReference type="InterPro" id="IPR013783">
    <property type="entry name" value="Ig-like_fold"/>
</dbReference>
<organism evidence="3">
    <name type="scientific">Streptomyces sp. R33</name>
    <dbReference type="NCBI Taxonomy" id="3238629"/>
    <lineage>
        <taxon>Bacteria</taxon>
        <taxon>Bacillati</taxon>
        <taxon>Actinomycetota</taxon>
        <taxon>Actinomycetes</taxon>
        <taxon>Kitasatosporales</taxon>
        <taxon>Streptomycetaceae</taxon>
        <taxon>Streptomyces</taxon>
    </lineage>
</organism>
<sequence length="553" mass="56416">MAAGVGLVSGTAHAADPVAPAAHGAAAAPGANPGKGGTLPGGKTFSSPADRTVRTPLPGSGAGAAAAGAREASRDAYLAIDLEATAPTAHSIDLRTLVTGEPAELDITIAWGDGTTDRLTASSSGSDWRNTEHKYAKVGAYAVTVTVKDTTNGVQAVNRLDFVTSGSEFTPHAPTRLLDTRAGLGAAQAKVAGRGSVVLKVGGAAKVPVGVRAVVLNVTATNATGAGHVVAQPRDYGFDEGSNLNYAAGQTVANQVIVPVGEDGSVHLINGGWEPVDLLADVTGYFTASTASGYTTLDPVRAVDTREGLGTAKGQVPGYGTFGVDIAGRGGVPKGATAVALNLTVTNPRAAGHLTAYPGGQAAPSTSSLNFTAGQTVANSVIVPIGPDGKITIRNGSWDRADVVADVVGYYSTESRSALVSIAGPYRIMDTRKDSWGRKAGPIPARTYLPVRLDGDTTNSDIDGWVLNTTVTNTTGAGFLSVAADPNTWPDYLKGTAVTPQRPVSSSLNWTAGQTVPNLVQTSGGKGGMVDFWNQGWQDIDLVFDLLGWYQTV</sequence>
<dbReference type="InterPro" id="IPR000601">
    <property type="entry name" value="PKD_dom"/>
</dbReference>
<proteinExistence type="predicted"/>
<dbReference type="Gene3D" id="2.60.40.10">
    <property type="entry name" value="Immunoglobulins"/>
    <property type="match status" value="1"/>
</dbReference>
<reference evidence="3" key="1">
    <citation type="submission" date="2024-08" db="EMBL/GenBank/DDBJ databases">
        <authorList>
            <person name="Yu S.T."/>
        </authorList>
    </citation>
    <scope>NUCLEOTIDE SEQUENCE</scope>
    <source>
        <strain evidence="3">R33</strain>
    </source>
</reference>
<protein>
    <recommendedName>
        <fullName evidence="2">PKD domain-containing protein</fullName>
    </recommendedName>
</protein>
<dbReference type="EMBL" id="CP165727">
    <property type="protein sequence ID" value="XDV64959.1"/>
    <property type="molecule type" value="Genomic_DNA"/>
</dbReference>
<evidence type="ECO:0000259" key="2">
    <source>
        <dbReference type="PROSITE" id="PS50093"/>
    </source>
</evidence>
<name>A0AB39Y5X3_9ACTN</name>
<dbReference type="SUPFAM" id="SSF49299">
    <property type="entry name" value="PKD domain"/>
    <property type="match status" value="1"/>
</dbReference>
<dbReference type="InterPro" id="IPR035986">
    <property type="entry name" value="PKD_dom_sf"/>
</dbReference>
<accession>A0AB39Y5X3</accession>
<feature type="region of interest" description="Disordered" evidence="1">
    <location>
        <begin position="23"/>
        <end position="66"/>
    </location>
</feature>
<gene>
    <name evidence="3" type="ORF">AB5J51_19415</name>
</gene>
<evidence type="ECO:0000256" key="1">
    <source>
        <dbReference type="SAM" id="MobiDB-lite"/>
    </source>
</evidence>
<feature type="compositionally biased region" description="Low complexity" evidence="1">
    <location>
        <begin position="23"/>
        <end position="32"/>
    </location>
</feature>